<dbReference type="GO" id="GO:0034599">
    <property type="term" value="P:cellular response to oxidative stress"/>
    <property type="evidence" value="ECO:0007669"/>
    <property type="project" value="InterPro"/>
</dbReference>
<comment type="similarity">
    <text evidence="1">Belongs to the peroxiredoxin family. Prx5 subfamily.</text>
</comment>
<dbReference type="GO" id="GO:0005737">
    <property type="term" value="C:cytoplasm"/>
    <property type="evidence" value="ECO:0007669"/>
    <property type="project" value="TreeGrafter"/>
</dbReference>
<evidence type="ECO:0000256" key="2">
    <source>
        <dbReference type="ARBA" id="ARBA00022559"/>
    </source>
</evidence>
<evidence type="ECO:0000256" key="3">
    <source>
        <dbReference type="ARBA" id="ARBA00022862"/>
    </source>
</evidence>
<dbReference type="Proteomes" id="UP000013827">
    <property type="component" value="Unassembled WGS sequence"/>
</dbReference>
<dbReference type="InterPro" id="IPR013740">
    <property type="entry name" value="Redoxin"/>
</dbReference>
<protein>
    <recommendedName>
        <fullName evidence="5">Redoxin domain-containing protein</fullName>
    </recommendedName>
</protein>
<dbReference type="GO" id="GO:0045454">
    <property type="term" value="P:cell redox homeostasis"/>
    <property type="evidence" value="ECO:0007669"/>
    <property type="project" value="TreeGrafter"/>
</dbReference>
<reference evidence="7" key="1">
    <citation type="journal article" date="2013" name="Nature">
        <title>Pan genome of the phytoplankton Emiliania underpins its global distribution.</title>
        <authorList>
            <person name="Read B.A."/>
            <person name="Kegel J."/>
            <person name="Klute M.J."/>
            <person name="Kuo A."/>
            <person name="Lefebvre S.C."/>
            <person name="Maumus F."/>
            <person name="Mayer C."/>
            <person name="Miller J."/>
            <person name="Monier A."/>
            <person name="Salamov A."/>
            <person name="Young J."/>
            <person name="Aguilar M."/>
            <person name="Claverie J.M."/>
            <person name="Frickenhaus S."/>
            <person name="Gonzalez K."/>
            <person name="Herman E.K."/>
            <person name="Lin Y.C."/>
            <person name="Napier J."/>
            <person name="Ogata H."/>
            <person name="Sarno A.F."/>
            <person name="Shmutz J."/>
            <person name="Schroeder D."/>
            <person name="de Vargas C."/>
            <person name="Verret F."/>
            <person name="von Dassow P."/>
            <person name="Valentin K."/>
            <person name="Van de Peer Y."/>
            <person name="Wheeler G."/>
            <person name="Dacks J.B."/>
            <person name="Delwiche C.F."/>
            <person name="Dyhrman S.T."/>
            <person name="Glockner G."/>
            <person name="John U."/>
            <person name="Richards T."/>
            <person name="Worden A.Z."/>
            <person name="Zhang X."/>
            <person name="Grigoriev I.V."/>
            <person name="Allen A.E."/>
            <person name="Bidle K."/>
            <person name="Borodovsky M."/>
            <person name="Bowler C."/>
            <person name="Brownlee C."/>
            <person name="Cock J.M."/>
            <person name="Elias M."/>
            <person name="Gladyshev V.N."/>
            <person name="Groth M."/>
            <person name="Guda C."/>
            <person name="Hadaegh A."/>
            <person name="Iglesias-Rodriguez M.D."/>
            <person name="Jenkins J."/>
            <person name="Jones B.M."/>
            <person name="Lawson T."/>
            <person name="Leese F."/>
            <person name="Lindquist E."/>
            <person name="Lobanov A."/>
            <person name="Lomsadze A."/>
            <person name="Malik S.B."/>
            <person name="Marsh M.E."/>
            <person name="Mackinder L."/>
            <person name="Mock T."/>
            <person name="Mueller-Roeber B."/>
            <person name="Pagarete A."/>
            <person name="Parker M."/>
            <person name="Probert I."/>
            <person name="Quesneville H."/>
            <person name="Raines C."/>
            <person name="Rensing S.A."/>
            <person name="Riano-Pachon D.M."/>
            <person name="Richier S."/>
            <person name="Rokitta S."/>
            <person name="Shiraiwa Y."/>
            <person name="Soanes D.M."/>
            <person name="van der Giezen M."/>
            <person name="Wahlund T.M."/>
            <person name="Williams B."/>
            <person name="Wilson W."/>
            <person name="Wolfe G."/>
            <person name="Wurch L.L."/>
        </authorList>
    </citation>
    <scope>NUCLEOTIDE SEQUENCE</scope>
</reference>
<sequence length="152" mass="16224">MLARNSRGLSRSAQMLRTHARGIAVGDKFPNVEVDAASWPPTALNLNDRIKDKKVPGYKDHRNDVRDAGIDEVLVYCVNDAAVMEAWAKNQRIAGTNITFLADPSMVLTEALDMGVVKHVAESGTPEDAAADAPGANANSAVKGMLEAIAKL</sequence>
<evidence type="ECO:0000256" key="4">
    <source>
        <dbReference type="ARBA" id="ARBA00023002"/>
    </source>
</evidence>
<dbReference type="GeneID" id="17282114"/>
<keyword evidence="4" id="KW-0560">Oxidoreductase</keyword>
<name>A0A0D3KM59_EMIH1</name>
<dbReference type="KEGG" id="ehx:EMIHUDRAFT_201102"/>
<dbReference type="GO" id="GO:0042744">
    <property type="term" value="P:hydrogen peroxide catabolic process"/>
    <property type="evidence" value="ECO:0007669"/>
    <property type="project" value="TreeGrafter"/>
</dbReference>
<keyword evidence="2" id="KW-0575">Peroxidase</keyword>
<dbReference type="InterPro" id="IPR037944">
    <property type="entry name" value="PRX5-like"/>
</dbReference>
<dbReference type="InterPro" id="IPR036249">
    <property type="entry name" value="Thioredoxin-like_sf"/>
</dbReference>
<dbReference type="STRING" id="2903.R1FTL5"/>
<dbReference type="GO" id="GO:0008379">
    <property type="term" value="F:thioredoxin peroxidase activity"/>
    <property type="evidence" value="ECO:0007669"/>
    <property type="project" value="InterPro"/>
</dbReference>
<dbReference type="PaxDb" id="2903-EOD36844"/>
<dbReference type="RefSeq" id="XP_005789273.1">
    <property type="nucleotide sequence ID" value="XM_005789216.1"/>
</dbReference>
<keyword evidence="7" id="KW-1185">Reference proteome</keyword>
<dbReference type="Pfam" id="PF08534">
    <property type="entry name" value="Redoxin"/>
    <property type="match status" value="1"/>
</dbReference>
<proteinExistence type="inferred from homology"/>
<dbReference type="EnsemblProtists" id="EOD36844">
    <property type="protein sequence ID" value="EOD36844"/>
    <property type="gene ID" value="EMIHUDRAFT_201102"/>
</dbReference>
<evidence type="ECO:0000256" key="1">
    <source>
        <dbReference type="ARBA" id="ARBA00010505"/>
    </source>
</evidence>
<dbReference type="Gene3D" id="3.40.30.10">
    <property type="entry name" value="Glutaredoxin"/>
    <property type="match status" value="1"/>
</dbReference>
<evidence type="ECO:0000313" key="7">
    <source>
        <dbReference type="Proteomes" id="UP000013827"/>
    </source>
</evidence>
<evidence type="ECO:0000259" key="5">
    <source>
        <dbReference type="Pfam" id="PF08534"/>
    </source>
</evidence>
<organism evidence="6 7">
    <name type="scientific">Emiliania huxleyi (strain CCMP1516)</name>
    <dbReference type="NCBI Taxonomy" id="280463"/>
    <lineage>
        <taxon>Eukaryota</taxon>
        <taxon>Haptista</taxon>
        <taxon>Haptophyta</taxon>
        <taxon>Prymnesiophyceae</taxon>
        <taxon>Isochrysidales</taxon>
        <taxon>Noelaerhabdaceae</taxon>
        <taxon>Emiliania</taxon>
    </lineage>
</organism>
<dbReference type="PANTHER" id="PTHR10430:SF16">
    <property type="entry name" value="PEROXIREDOXIN-5, MITOCHONDRIAL"/>
    <property type="match status" value="1"/>
</dbReference>
<dbReference type="HOGENOM" id="CLU_1725749_0_0_1"/>
<keyword evidence="3" id="KW-0049">Antioxidant</keyword>
<dbReference type="OMA" id="DEILVYC"/>
<evidence type="ECO:0000313" key="6">
    <source>
        <dbReference type="EnsemblProtists" id="EOD36844"/>
    </source>
</evidence>
<accession>A0A0D3KM59</accession>
<dbReference type="SUPFAM" id="SSF52833">
    <property type="entry name" value="Thioredoxin-like"/>
    <property type="match status" value="1"/>
</dbReference>
<dbReference type="AlphaFoldDB" id="A0A0D3KM59"/>
<reference evidence="6" key="2">
    <citation type="submission" date="2024-10" db="UniProtKB">
        <authorList>
            <consortium name="EnsemblProtists"/>
        </authorList>
    </citation>
    <scope>IDENTIFICATION</scope>
</reference>
<dbReference type="PANTHER" id="PTHR10430">
    <property type="entry name" value="PEROXIREDOXIN"/>
    <property type="match status" value="1"/>
</dbReference>
<feature type="domain" description="Redoxin" evidence="5">
    <location>
        <begin position="54"/>
        <end position="117"/>
    </location>
</feature>